<comment type="function">
    <text evidence="7">Functions as a peptidoglycan terminase that cleaves nascent peptidoglycan strands endolytically to terminate their elongation.</text>
</comment>
<evidence type="ECO:0000256" key="6">
    <source>
        <dbReference type="ARBA" id="ARBA00023316"/>
    </source>
</evidence>
<evidence type="ECO:0000256" key="1">
    <source>
        <dbReference type="ARBA" id="ARBA00022475"/>
    </source>
</evidence>
<evidence type="ECO:0000256" key="2">
    <source>
        <dbReference type="ARBA" id="ARBA00022692"/>
    </source>
</evidence>
<comment type="catalytic activity">
    <reaction evidence="7">
        <text>a peptidoglycan chain = a peptidoglycan chain with N-acetyl-1,6-anhydromuramyl-[peptide] at the reducing end + a peptidoglycan chain with N-acetylglucosamine at the non-reducing end.</text>
        <dbReference type="EC" id="4.2.2.29"/>
    </reaction>
</comment>
<dbReference type="NCBIfam" id="TIGR00247">
    <property type="entry name" value="endolytic transglycosylase MltG"/>
    <property type="match status" value="1"/>
</dbReference>
<sequence length="360" mass="40512">MLIDEFLNMTKKISLAMKLLGFAAFIYLAGLMSATFAWIYVQKWLTTPLAISEQGYRYELKAGQSLGHLAYALGRDQVIQHPRLLRLYARLTELNKVHAGEYFFPQGTTPEMLLDKLAKGDVVLYQVTFVEGWTYKQALNALTKVDAVKLQLAGKTEQEQIALLNIPVTQLEGWIFPDTYSFSRNTSDVEIVQGAYQKMLSLLNAEWEKRAADLPYKSSYEALIMASIIERETGHHSERDQIAGVFVRRLQQGMKLQTDPTVIYGMGERYQGRIRRADLEEATDYNTYVIQGLPPTPISLPSAASIRAALNPAPGKALYFVAKGDGTSEFSETLAQHNQAVRRYQLNRSSDYRSAPPPAK</sequence>
<accession>A0A266Q523</accession>
<comment type="caution">
    <text evidence="8">The sequence shown here is derived from an EMBL/GenBank/DDBJ whole genome shotgun (WGS) entry which is preliminary data.</text>
</comment>
<protein>
    <recommendedName>
        <fullName evidence="7">Endolytic murein transglycosylase</fullName>
        <ecNumber evidence="7">4.2.2.29</ecNumber>
    </recommendedName>
    <alternativeName>
        <fullName evidence="7">Peptidoglycan lytic transglycosylase</fullName>
    </alternativeName>
    <alternativeName>
        <fullName evidence="7">Peptidoglycan polymerization terminase</fullName>
    </alternativeName>
</protein>
<dbReference type="Gene3D" id="3.30.1490.480">
    <property type="entry name" value="Endolytic murein transglycosylase"/>
    <property type="match status" value="1"/>
</dbReference>
<gene>
    <name evidence="7" type="primary">mltG</name>
    <name evidence="8" type="ORF">CBP51_17385</name>
</gene>
<evidence type="ECO:0000256" key="5">
    <source>
        <dbReference type="ARBA" id="ARBA00023239"/>
    </source>
</evidence>
<keyword evidence="2 7" id="KW-0812">Transmembrane</keyword>
<dbReference type="GO" id="GO:0005886">
    <property type="term" value="C:plasma membrane"/>
    <property type="evidence" value="ECO:0007669"/>
    <property type="project" value="UniProtKB-SubCell"/>
</dbReference>
<evidence type="ECO:0000256" key="7">
    <source>
        <dbReference type="HAMAP-Rule" id="MF_02065"/>
    </source>
</evidence>
<feature type="site" description="Important for catalytic activity" evidence="7">
    <location>
        <position position="232"/>
    </location>
</feature>
<dbReference type="GO" id="GO:0071555">
    <property type="term" value="P:cell wall organization"/>
    <property type="evidence" value="ECO:0007669"/>
    <property type="project" value="UniProtKB-KW"/>
</dbReference>
<evidence type="ECO:0000256" key="3">
    <source>
        <dbReference type="ARBA" id="ARBA00022989"/>
    </source>
</evidence>
<dbReference type="AlphaFoldDB" id="A0A266Q523"/>
<feature type="transmembrane region" description="Helical" evidence="7">
    <location>
        <begin position="20"/>
        <end position="41"/>
    </location>
</feature>
<organism evidence="8 9">
    <name type="scientific">Cellvibrio mixtus</name>
    <dbReference type="NCBI Taxonomy" id="39650"/>
    <lineage>
        <taxon>Bacteria</taxon>
        <taxon>Pseudomonadati</taxon>
        <taxon>Pseudomonadota</taxon>
        <taxon>Gammaproteobacteria</taxon>
        <taxon>Cellvibrionales</taxon>
        <taxon>Cellvibrionaceae</taxon>
        <taxon>Cellvibrio</taxon>
    </lineage>
</organism>
<dbReference type="GO" id="GO:0009252">
    <property type="term" value="P:peptidoglycan biosynthetic process"/>
    <property type="evidence" value="ECO:0007669"/>
    <property type="project" value="UniProtKB-UniRule"/>
</dbReference>
<comment type="subcellular location">
    <subcellularLocation>
        <location evidence="7">Cell inner membrane</location>
        <topology evidence="7">Single-pass membrane protein</topology>
    </subcellularLocation>
</comment>
<dbReference type="EMBL" id="NHNI01000002">
    <property type="protein sequence ID" value="OZY84932.1"/>
    <property type="molecule type" value="Genomic_DNA"/>
</dbReference>
<dbReference type="GO" id="GO:0008932">
    <property type="term" value="F:lytic endotransglycosylase activity"/>
    <property type="evidence" value="ECO:0007669"/>
    <property type="project" value="UniProtKB-UniRule"/>
</dbReference>
<name>A0A266Q523_9GAMM</name>
<dbReference type="Gene3D" id="3.30.160.60">
    <property type="entry name" value="Classic Zinc Finger"/>
    <property type="match status" value="1"/>
</dbReference>
<evidence type="ECO:0000313" key="9">
    <source>
        <dbReference type="Proteomes" id="UP000216101"/>
    </source>
</evidence>
<dbReference type="Pfam" id="PF02618">
    <property type="entry name" value="YceG"/>
    <property type="match status" value="1"/>
</dbReference>
<keyword evidence="1 7" id="KW-1003">Cell membrane</keyword>
<dbReference type="PANTHER" id="PTHR30518">
    <property type="entry name" value="ENDOLYTIC MUREIN TRANSGLYCOSYLASE"/>
    <property type="match status" value="1"/>
</dbReference>
<keyword evidence="9" id="KW-1185">Reference proteome</keyword>
<dbReference type="EC" id="4.2.2.29" evidence="7"/>
<dbReference type="HAMAP" id="MF_02065">
    <property type="entry name" value="MltG"/>
    <property type="match status" value="1"/>
</dbReference>
<evidence type="ECO:0000313" key="8">
    <source>
        <dbReference type="EMBL" id="OZY84932.1"/>
    </source>
</evidence>
<dbReference type="STRING" id="1209072.GCA_000766945_00952"/>
<dbReference type="CDD" id="cd08010">
    <property type="entry name" value="MltG_like"/>
    <property type="match status" value="1"/>
</dbReference>
<proteinExistence type="inferred from homology"/>
<comment type="similarity">
    <text evidence="7">Belongs to the transglycosylase MltG family.</text>
</comment>
<dbReference type="Proteomes" id="UP000216101">
    <property type="component" value="Unassembled WGS sequence"/>
</dbReference>
<reference evidence="9" key="1">
    <citation type="submission" date="2017-05" db="EMBL/GenBank/DDBJ databases">
        <authorList>
            <person name="Barney B.M."/>
        </authorList>
    </citation>
    <scope>NUCLEOTIDE SEQUENCE [LARGE SCALE GENOMIC DNA]</scope>
    <source>
        <strain evidence="9">PSBB022</strain>
    </source>
</reference>
<dbReference type="PANTHER" id="PTHR30518:SF2">
    <property type="entry name" value="ENDOLYTIC MUREIN TRANSGLYCOSYLASE"/>
    <property type="match status" value="1"/>
</dbReference>
<keyword evidence="3 7" id="KW-1133">Transmembrane helix</keyword>
<keyword evidence="6 7" id="KW-0961">Cell wall biogenesis/degradation</keyword>
<evidence type="ECO:0000256" key="4">
    <source>
        <dbReference type="ARBA" id="ARBA00023136"/>
    </source>
</evidence>
<dbReference type="InterPro" id="IPR003770">
    <property type="entry name" value="MLTG-like"/>
</dbReference>
<keyword evidence="4 7" id="KW-0472">Membrane</keyword>
<keyword evidence="7" id="KW-0997">Cell inner membrane</keyword>
<keyword evidence="5 7" id="KW-0456">Lyase</keyword>